<sequence length="104" mass="11878">MEENWVADNSGILHGVELLPYGFTNIDLMKKIDWPISRAISLGAGGDEGSVWFFDEEATKEALEVFERVHRESEEKGRRVYERVAKDLYCGIEEMRALKEVVAT</sequence>
<keyword evidence="2" id="KW-1185">Reference proteome</keyword>
<reference evidence="1" key="1">
    <citation type="journal article" date="2021" name="IMA Fungus">
        <title>Genomic characterization of three marine fungi, including Emericellopsis atlantica sp. nov. with signatures of a generalist lifestyle and marine biomass degradation.</title>
        <authorList>
            <person name="Hagestad O.C."/>
            <person name="Hou L."/>
            <person name="Andersen J.H."/>
            <person name="Hansen E.H."/>
            <person name="Altermark B."/>
            <person name="Li C."/>
            <person name="Kuhnert E."/>
            <person name="Cox R.J."/>
            <person name="Crous P.W."/>
            <person name="Spatafora J.W."/>
            <person name="Lail K."/>
            <person name="Amirebrahimi M."/>
            <person name="Lipzen A."/>
            <person name="Pangilinan J."/>
            <person name="Andreopoulos W."/>
            <person name="Hayes R.D."/>
            <person name="Ng V."/>
            <person name="Grigoriev I.V."/>
            <person name="Jackson S.A."/>
            <person name="Sutton T.D.S."/>
            <person name="Dobson A.D.W."/>
            <person name="Rama T."/>
        </authorList>
    </citation>
    <scope>NUCLEOTIDE SEQUENCE</scope>
    <source>
        <strain evidence="1">TRa3180A</strain>
    </source>
</reference>
<gene>
    <name evidence="1" type="ORF">BJ878DRAFT_572732</name>
</gene>
<evidence type="ECO:0000313" key="1">
    <source>
        <dbReference type="EMBL" id="KAG9248005.1"/>
    </source>
</evidence>
<organism evidence="1 2">
    <name type="scientific">Calycina marina</name>
    <dbReference type="NCBI Taxonomy" id="1763456"/>
    <lineage>
        <taxon>Eukaryota</taxon>
        <taxon>Fungi</taxon>
        <taxon>Dikarya</taxon>
        <taxon>Ascomycota</taxon>
        <taxon>Pezizomycotina</taxon>
        <taxon>Leotiomycetes</taxon>
        <taxon>Helotiales</taxon>
        <taxon>Pezizellaceae</taxon>
        <taxon>Calycina</taxon>
    </lineage>
</organism>
<proteinExistence type="predicted"/>
<accession>A0A9P7Z9U8</accession>
<dbReference type="AlphaFoldDB" id="A0A9P7Z9U8"/>
<dbReference type="OrthoDB" id="2788868at2759"/>
<name>A0A9P7Z9U8_9HELO</name>
<evidence type="ECO:0000313" key="2">
    <source>
        <dbReference type="Proteomes" id="UP000887226"/>
    </source>
</evidence>
<dbReference type="EMBL" id="MU253758">
    <property type="protein sequence ID" value="KAG9248005.1"/>
    <property type="molecule type" value="Genomic_DNA"/>
</dbReference>
<comment type="caution">
    <text evidence="1">The sequence shown here is derived from an EMBL/GenBank/DDBJ whole genome shotgun (WGS) entry which is preliminary data.</text>
</comment>
<dbReference type="Proteomes" id="UP000887226">
    <property type="component" value="Unassembled WGS sequence"/>
</dbReference>
<protein>
    <submittedName>
        <fullName evidence="1">Uncharacterized protein</fullName>
    </submittedName>
</protein>